<comment type="cofactor">
    <cofactor evidence="2">
        <name>Mg(2+)</name>
        <dbReference type="ChEBI" id="CHEBI:18420"/>
    </cofactor>
</comment>
<evidence type="ECO:0000256" key="5">
    <source>
        <dbReference type="ARBA" id="ARBA00022801"/>
    </source>
</evidence>
<evidence type="ECO:0000256" key="3">
    <source>
        <dbReference type="ARBA" id="ARBA00005582"/>
    </source>
</evidence>
<dbReference type="InterPro" id="IPR015797">
    <property type="entry name" value="NUDIX_hydrolase-like_dom_sf"/>
</dbReference>
<dbReference type="STRING" id="41427.A0A182JHK4"/>
<keyword evidence="5" id="KW-0378">Hydrolase</keyword>
<dbReference type="AlphaFoldDB" id="A0A182JHK4"/>
<evidence type="ECO:0000256" key="2">
    <source>
        <dbReference type="ARBA" id="ARBA00001946"/>
    </source>
</evidence>
<name>A0A182JHK4_ANOAO</name>
<keyword evidence="6" id="KW-0460">Magnesium</keyword>
<protein>
    <submittedName>
        <fullName evidence="8">Uncharacterized protein</fullName>
    </submittedName>
</protein>
<dbReference type="VEuPathDB" id="VectorBase:AATE018238"/>
<dbReference type="InterPro" id="IPR039121">
    <property type="entry name" value="NUDT19"/>
</dbReference>
<dbReference type="EnsemblMetazoa" id="AATE018238-RA">
    <property type="protein sequence ID" value="AATE018238-PA.1"/>
    <property type="gene ID" value="AATE018238"/>
</dbReference>
<proteinExistence type="inferred from homology"/>
<comment type="cofactor">
    <cofactor evidence="1">
        <name>Mn(2+)</name>
        <dbReference type="ChEBI" id="CHEBI:29035"/>
    </cofactor>
</comment>
<dbReference type="CDD" id="cd18870">
    <property type="entry name" value="NUDIX_AcylCoAdiphos_Nudt19"/>
    <property type="match status" value="1"/>
</dbReference>
<dbReference type="SUPFAM" id="SSF55811">
    <property type="entry name" value="Nudix"/>
    <property type="match status" value="2"/>
</dbReference>
<dbReference type="PANTHER" id="PTHR12318:SF0">
    <property type="entry name" value="ACYL-COENZYME A DIPHOSPHATASE NUDT19"/>
    <property type="match status" value="1"/>
</dbReference>
<organism evidence="8">
    <name type="scientific">Anopheles atroparvus</name>
    <name type="common">European mosquito</name>
    <dbReference type="NCBI Taxonomy" id="41427"/>
    <lineage>
        <taxon>Eukaryota</taxon>
        <taxon>Metazoa</taxon>
        <taxon>Ecdysozoa</taxon>
        <taxon>Arthropoda</taxon>
        <taxon>Hexapoda</taxon>
        <taxon>Insecta</taxon>
        <taxon>Pterygota</taxon>
        <taxon>Neoptera</taxon>
        <taxon>Endopterygota</taxon>
        <taxon>Diptera</taxon>
        <taxon>Nematocera</taxon>
        <taxon>Culicoidea</taxon>
        <taxon>Culicidae</taxon>
        <taxon>Anophelinae</taxon>
        <taxon>Anopheles</taxon>
    </lineage>
</organism>
<dbReference type="GO" id="GO:0005739">
    <property type="term" value="C:mitochondrion"/>
    <property type="evidence" value="ECO:0007669"/>
    <property type="project" value="TreeGrafter"/>
</dbReference>
<evidence type="ECO:0000256" key="1">
    <source>
        <dbReference type="ARBA" id="ARBA00001936"/>
    </source>
</evidence>
<dbReference type="InterPro" id="IPR000086">
    <property type="entry name" value="NUDIX_hydrolase_dom"/>
</dbReference>
<evidence type="ECO:0000256" key="4">
    <source>
        <dbReference type="ARBA" id="ARBA00022723"/>
    </source>
</evidence>
<evidence type="ECO:0000313" key="8">
    <source>
        <dbReference type="EnsemblMetazoa" id="AATE018238-PA.1"/>
    </source>
</evidence>
<evidence type="ECO:0000256" key="6">
    <source>
        <dbReference type="ARBA" id="ARBA00022842"/>
    </source>
</evidence>
<keyword evidence="4" id="KW-0479">Metal-binding</keyword>
<sequence length="362" mass="41493">MIRKFAKYWRDSATLMVLARDKRTTTNAKYNYKVLMFKRTAKTSFMPNSVVFPGGGFDRQDAALEWASFFNGRGVTAARLSSLTEVSGARPYIFQTESSDQLDRNISLRLCALREAFEELGVLLAGPIGDALMGKTNGYSQCQQTFDVASWQRRIHDGSASFRELHTELGMVPDLFGLYEWSCWLTPTMFRKRRFETAFYLAVLNEIPTVLPEQHEVAEYLWDTPEGLLEAHRAEKLWLAPPQTYELARLSYVYDIDQIVRFAAERNRHGSTLLCPVQFTVADGVVFTLPGDDLYPATYDYITHHSDVDKYGEMTREELRRMAQRLHRVEHQGLHHQEFFLNQTPLDGHLHVAGNNAHLVAV</sequence>
<dbReference type="GO" id="GO:0046872">
    <property type="term" value="F:metal ion binding"/>
    <property type="evidence" value="ECO:0007669"/>
    <property type="project" value="UniProtKB-KW"/>
</dbReference>
<evidence type="ECO:0000256" key="7">
    <source>
        <dbReference type="ARBA" id="ARBA00023211"/>
    </source>
</evidence>
<keyword evidence="7" id="KW-0464">Manganese</keyword>
<accession>A0A182JHK4</accession>
<dbReference type="Gene3D" id="3.90.79.10">
    <property type="entry name" value="Nucleoside Triphosphate Pyrophosphohydrolase"/>
    <property type="match status" value="1"/>
</dbReference>
<dbReference type="PANTHER" id="PTHR12318">
    <property type="entry name" value="TESTOSTERONE-REGULATED PROTEIN RP2"/>
    <property type="match status" value="1"/>
</dbReference>
<dbReference type="PROSITE" id="PS51462">
    <property type="entry name" value="NUDIX"/>
    <property type="match status" value="1"/>
</dbReference>
<reference evidence="8" key="1">
    <citation type="submission" date="2022-08" db="UniProtKB">
        <authorList>
            <consortium name="EnsemblMetazoa"/>
        </authorList>
    </citation>
    <scope>IDENTIFICATION</scope>
    <source>
        <strain evidence="8">EBRO</strain>
    </source>
</reference>
<comment type="similarity">
    <text evidence="3">Belongs to the Nudix hydrolase family.</text>
</comment>
<dbReference type="GO" id="GO:0016818">
    <property type="term" value="F:hydrolase activity, acting on acid anhydrides, in phosphorus-containing anhydrides"/>
    <property type="evidence" value="ECO:0007669"/>
    <property type="project" value="InterPro"/>
</dbReference>